<dbReference type="InterPro" id="IPR013325">
    <property type="entry name" value="RNA_pol_sigma_r2"/>
</dbReference>
<dbReference type="RefSeq" id="WP_184616598.1">
    <property type="nucleotide sequence ID" value="NZ_BOOS01000043.1"/>
</dbReference>
<dbReference type="PANTHER" id="PTHR43133">
    <property type="entry name" value="RNA POLYMERASE ECF-TYPE SIGMA FACTO"/>
    <property type="match status" value="1"/>
</dbReference>
<dbReference type="SUPFAM" id="SSF88659">
    <property type="entry name" value="Sigma3 and sigma4 domains of RNA polymerase sigma factors"/>
    <property type="match status" value="1"/>
</dbReference>
<name>A0A7W9DTD9_9ACTN</name>
<dbReference type="AlphaFoldDB" id="A0A7W9DTD9"/>
<evidence type="ECO:0000256" key="3">
    <source>
        <dbReference type="ARBA" id="ARBA00023082"/>
    </source>
</evidence>
<evidence type="ECO:0000256" key="2">
    <source>
        <dbReference type="ARBA" id="ARBA00023015"/>
    </source>
</evidence>
<dbReference type="InterPro" id="IPR039425">
    <property type="entry name" value="RNA_pol_sigma-70-like"/>
</dbReference>
<evidence type="ECO:0000256" key="5">
    <source>
        <dbReference type="ARBA" id="ARBA00023163"/>
    </source>
</evidence>
<evidence type="ECO:0000256" key="4">
    <source>
        <dbReference type="ARBA" id="ARBA00023125"/>
    </source>
</evidence>
<dbReference type="GO" id="GO:0006352">
    <property type="term" value="P:DNA-templated transcription initiation"/>
    <property type="evidence" value="ECO:0007669"/>
    <property type="project" value="InterPro"/>
</dbReference>
<dbReference type="GO" id="GO:0016987">
    <property type="term" value="F:sigma factor activity"/>
    <property type="evidence" value="ECO:0007669"/>
    <property type="project" value="UniProtKB-KW"/>
</dbReference>
<evidence type="ECO:0000256" key="1">
    <source>
        <dbReference type="ARBA" id="ARBA00010641"/>
    </source>
</evidence>
<dbReference type="Proteomes" id="UP000588112">
    <property type="component" value="Unassembled WGS sequence"/>
</dbReference>
<dbReference type="PANTHER" id="PTHR43133:SF8">
    <property type="entry name" value="RNA POLYMERASE SIGMA FACTOR HI_1459-RELATED"/>
    <property type="match status" value="1"/>
</dbReference>
<dbReference type="Gene3D" id="1.10.1740.10">
    <property type="match status" value="1"/>
</dbReference>
<dbReference type="InterPro" id="IPR013324">
    <property type="entry name" value="RNA_pol_sigma_r3/r4-like"/>
</dbReference>
<dbReference type="NCBIfam" id="TIGR02937">
    <property type="entry name" value="sigma70-ECF"/>
    <property type="match status" value="1"/>
</dbReference>
<reference evidence="7 8" key="1">
    <citation type="submission" date="2020-08" db="EMBL/GenBank/DDBJ databases">
        <title>Sequencing the genomes of 1000 actinobacteria strains.</title>
        <authorList>
            <person name="Klenk H.-P."/>
        </authorList>
    </citation>
    <scope>NUCLEOTIDE SEQUENCE [LARGE SCALE GENOMIC DNA]</scope>
    <source>
        <strain evidence="7 8">DSM 45790</strain>
    </source>
</reference>
<dbReference type="Gene3D" id="1.10.10.10">
    <property type="entry name" value="Winged helix-like DNA-binding domain superfamily/Winged helix DNA-binding domain"/>
    <property type="match status" value="1"/>
</dbReference>
<evidence type="ECO:0000313" key="7">
    <source>
        <dbReference type="EMBL" id="MBB5630084.1"/>
    </source>
</evidence>
<dbReference type="InterPro" id="IPR007627">
    <property type="entry name" value="RNA_pol_sigma70_r2"/>
</dbReference>
<keyword evidence="3" id="KW-0731">Sigma factor</keyword>
<dbReference type="InterPro" id="IPR036388">
    <property type="entry name" value="WH-like_DNA-bd_sf"/>
</dbReference>
<sequence>MSHDLDLLDETAWRGLVDRFGFRMWAVARACGLDTTDAADAVQAAWLRLVEKLDTIRDPERIGAWLVTTTRHEAGRIRRKRAGHQLTGLVPDVPATDGDPVARMLSDDDGRRLWAAIGTLGEPCRTLLRLIVTVPEVTYAQLARRMEMPIGSVGPTRLRCLRRVRALLGEDGR</sequence>
<dbReference type="EMBL" id="JACHBR010000002">
    <property type="protein sequence ID" value="MBB5630084.1"/>
    <property type="molecule type" value="Genomic_DNA"/>
</dbReference>
<gene>
    <name evidence="7" type="ORF">BJ981_005848</name>
</gene>
<proteinExistence type="inferred from homology"/>
<dbReference type="SUPFAM" id="SSF88946">
    <property type="entry name" value="Sigma2 domain of RNA polymerase sigma factors"/>
    <property type="match status" value="1"/>
</dbReference>
<organism evidence="7 8">
    <name type="scientific">Sphaerisporangium krabiense</name>
    <dbReference type="NCBI Taxonomy" id="763782"/>
    <lineage>
        <taxon>Bacteria</taxon>
        <taxon>Bacillati</taxon>
        <taxon>Actinomycetota</taxon>
        <taxon>Actinomycetes</taxon>
        <taxon>Streptosporangiales</taxon>
        <taxon>Streptosporangiaceae</taxon>
        <taxon>Sphaerisporangium</taxon>
    </lineage>
</organism>
<comment type="similarity">
    <text evidence="1">Belongs to the sigma-70 factor family. ECF subfamily.</text>
</comment>
<accession>A0A7W9DTD9</accession>
<keyword evidence="8" id="KW-1185">Reference proteome</keyword>
<evidence type="ECO:0000259" key="6">
    <source>
        <dbReference type="Pfam" id="PF04542"/>
    </source>
</evidence>
<keyword evidence="4" id="KW-0238">DNA-binding</keyword>
<comment type="caution">
    <text evidence="7">The sequence shown here is derived from an EMBL/GenBank/DDBJ whole genome shotgun (WGS) entry which is preliminary data.</text>
</comment>
<dbReference type="GO" id="GO:0003677">
    <property type="term" value="F:DNA binding"/>
    <property type="evidence" value="ECO:0007669"/>
    <property type="project" value="UniProtKB-KW"/>
</dbReference>
<evidence type="ECO:0000313" key="8">
    <source>
        <dbReference type="Proteomes" id="UP000588112"/>
    </source>
</evidence>
<dbReference type="Pfam" id="PF04542">
    <property type="entry name" value="Sigma70_r2"/>
    <property type="match status" value="1"/>
</dbReference>
<keyword evidence="2" id="KW-0805">Transcription regulation</keyword>
<keyword evidence="5" id="KW-0804">Transcription</keyword>
<dbReference type="InterPro" id="IPR014284">
    <property type="entry name" value="RNA_pol_sigma-70_dom"/>
</dbReference>
<protein>
    <submittedName>
        <fullName evidence="7">RNA polymerase sigma factor (Sigma-70 family)</fullName>
    </submittedName>
</protein>
<feature type="domain" description="RNA polymerase sigma-70 region 2" evidence="6">
    <location>
        <begin position="16"/>
        <end position="81"/>
    </location>
</feature>